<dbReference type="SUPFAM" id="SSF53850">
    <property type="entry name" value="Periplasmic binding protein-like II"/>
    <property type="match status" value="1"/>
</dbReference>
<protein>
    <submittedName>
        <fullName evidence="3">ABC transporter substrate-binding protein</fullName>
    </submittedName>
</protein>
<dbReference type="PANTHER" id="PTHR30006:SF24">
    <property type="entry name" value="SLL0237 PROTEIN"/>
    <property type="match status" value="1"/>
</dbReference>
<evidence type="ECO:0000313" key="4">
    <source>
        <dbReference type="Proteomes" id="UP001500540"/>
    </source>
</evidence>
<dbReference type="RefSeq" id="WP_344784336.1">
    <property type="nucleotide sequence ID" value="NZ_BAABAF010000009.1"/>
</dbReference>
<sequence>MKARRLIIPLTLAAALAVTGCAAGGSSDTATVKTDPAVAFGSADNAKQMQVLYEAAKKGNETTIVTYGPGESIYKPVYQQFSKRFPGIRVTSQTIFGAELDTRLTQEFTSNKHVGSLQIGGAPVTLLTAGKDRCEAYAPFTSDYEDSSLIAPDGTYRAVVGWPYGIEYNTDKLTEAEAPKSWKELTEPKWKGKIAMQDPTRISGTANTITRMLYDGRYDESFLRGLAANDPLIIADSGPTEQAVASGQREVNFVAQYIEYLRTKAKGLPIGIIFPTEDGTTLEYHYTCLLKDSPVPHASKLLVNWLFTPEGQKAMASIGVYGVLEGAQPKGLPTMGELAPKLLKAIPVEEQSALTKNALALSKEIFR</sequence>
<proteinExistence type="predicted"/>
<dbReference type="PANTHER" id="PTHR30006">
    <property type="entry name" value="THIAMINE-BINDING PERIPLASMIC PROTEIN-RELATED"/>
    <property type="match status" value="1"/>
</dbReference>
<evidence type="ECO:0000256" key="2">
    <source>
        <dbReference type="SAM" id="SignalP"/>
    </source>
</evidence>
<keyword evidence="1 2" id="KW-0732">Signal</keyword>
<reference evidence="4" key="1">
    <citation type="journal article" date="2019" name="Int. J. Syst. Evol. Microbiol.">
        <title>The Global Catalogue of Microorganisms (GCM) 10K type strain sequencing project: providing services to taxonomists for standard genome sequencing and annotation.</title>
        <authorList>
            <consortium name="The Broad Institute Genomics Platform"/>
            <consortium name="The Broad Institute Genome Sequencing Center for Infectious Disease"/>
            <person name="Wu L."/>
            <person name="Ma J."/>
        </authorList>
    </citation>
    <scope>NUCLEOTIDE SEQUENCE [LARGE SCALE GENOMIC DNA]</scope>
    <source>
        <strain evidence="4">JCM 16950</strain>
    </source>
</reference>
<evidence type="ECO:0000313" key="3">
    <source>
        <dbReference type="EMBL" id="GAA3772923.1"/>
    </source>
</evidence>
<dbReference type="Pfam" id="PF13343">
    <property type="entry name" value="SBP_bac_6"/>
    <property type="match status" value="1"/>
</dbReference>
<dbReference type="Proteomes" id="UP001500540">
    <property type="component" value="Unassembled WGS sequence"/>
</dbReference>
<dbReference type="Gene3D" id="3.40.190.10">
    <property type="entry name" value="Periplasmic binding protein-like II"/>
    <property type="match status" value="2"/>
</dbReference>
<comment type="caution">
    <text evidence="3">The sequence shown here is derived from an EMBL/GenBank/DDBJ whole genome shotgun (WGS) entry which is preliminary data.</text>
</comment>
<dbReference type="PROSITE" id="PS51257">
    <property type="entry name" value="PROKAR_LIPOPROTEIN"/>
    <property type="match status" value="1"/>
</dbReference>
<accession>A0ABP7GQ10</accession>
<name>A0ABP7GQ10_9MICO</name>
<keyword evidence="4" id="KW-1185">Reference proteome</keyword>
<evidence type="ECO:0000256" key="1">
    <source>
        <dbReference type="ARBA" id="ARBA00022729"/>
    </source>
</evidence>
<feature type="signal peptide" evidence="2">
    <location>
        <begin position="1"/>
        <end position="22"/>
    </location>
</feature>
<feature type="chain" id="PRO_5047127193" evidence="2">
    <location>
        <begin position="23"/>
        <end position="367"/>
    </location>
</feature>
<dbReference type="EMBL" id="BAABAF010000009">
    <property type="protein sequence ID" value="GAA3772923.1"/>
    <property type="molecule type" value="Genomic_DNA"/>
</dbReference>
<gene>
    <name evidence="3" type="ORF">GCM10022240_26130</name>
</gene>
<organism evidence="3 4">
    <name type="scientific">Microbacterium kribbense</name>
    <dbReference type="NCBI Taxonomy" id="433645"/>
    <lineage>
        <taxon>Bacteria</taxon>
        <taxon>Bacillati</taxon>
        <taxon>Actinomycetota</taxon>
        <taxon>Actinomycetes</taxon>
        <taxon>Micrococcales</taxon>
        <taxon>Microbacteriaceae</taxon>
        <taxon>Microbacterium</taxon>
    </lineage>
</organism>